<reference evidence="4" key="2">
    <citation type="journal article" date="2021" name="PeerJ">
        <title>Extensive microbial diversity within the chicken gut microbiome revealed by metagenomics and culture.</title>
        <authorList>
            <person name="Gilroy R."/>
            <person name="Ravi A."/>
            <person name="Getino M."/>
            <person name="Pursley I."/>
            <person name="Horton D.L."/>
            <person name="Alikhan N.F."/>
            <person name="Baker D."/>
            <person name="Gharbi K."/>
            <person name="Hall N."/>
            <person name="Watson M."/>
            <person name="Adriaenssens E.M."/>
            <person name="Foster-Nyarko E."/>
            <person name="Jarju S."/>
            <person name="Secka A."/>
            <person name="Antonio M."/>
            <person name="Oren A."/>
            <person name="Chaudhuri R.R."/>
            <person name="La Ragione R."/>
            <person name="Hildebrand F."/>
            <person name="Pallen M.J."/>
        </authorList>
    </citation>
    <scope>NUCLEOTIDE SEQUENCE</scope>
    <source>
        <strain evidence="4">11159</strain>
    </source>
</reference>
<accession>A0A9D9DK41</accession>
<evidence type="ECO:0000256" key="1">
    <source>
        <dbReference type="ARBA" id="ARBA00022598"/>
    </source>
</evidence>
<comment type="caution">
    <text evidence="4">The sequence shown here is derived from an EMBL/GenBank/DDBJ whole genome shotgun (WGS) entry which is preliminary data.</text>
</comment>
<keyword evidence="1" id="KW-0436">Ligase</keyword>
<dbReference type="EMBL" id="JADIMY010000102">
    <property type="protein sequence ID" value="MBO8427906.1"/>
    <property type="molecule type" value="Genomic_DNA"/>
</dbReference>
<sequence>QVNGKLRDTIEINKDEDDEVTKEIAFSSENVKRHTEGKEIKKVIVVKNKIVNIVVC</sequence>
<proteinExistence type="predicted"/>
<dbReference type="Proteomes" id="UP000823613">
    <property type="component" value="Unassembled WGS sequence"/>
</dbReference>
<evidence type="ECO:0000313" key="5">
    <source>
        <dbReference type="Proteomes" id="UP000823613"/>
    </source>
</evidence>
<dbReference type="AlphaFoldDB" id="A0A9D9DK41"/>
<keyword evidence="3" id="KW-0067">ATP-binding</keyword>
<gene>
    <name evidence="4" type="ORF">IAC58_05135</name>
</gene>
<dbReference type="GO" id="GO:0006418">
    <property type="term" value="P:tRNA aminoacylation for protein translation"/>
    <property type="evidence" value="ECO:0007669"/>
    <property type="project" value="InterPro"/>
</dbReference>
<dbReference type="InterPro" id="IPR009080">
    <property type="entry name" value="tRNAsynth_Ia_anticodon-bd"/>
</dbReference>
<evidence type="ECO:0000313" key="4">
    <source>
        <dbReference type="EMBL" id="MBO8427906.1"/>
    </source>
</evidence>
<organism evidence="4 5">
    <name type="scientific">Candidatus Onthovivens merdipullorum</name>
    <dbReference type="NCBI Taxonomy" id="2840889"/>
    <lineage>
        <taxon>Bacteria</taxon>
        <taxon>Bacillati</taxon>
        <taxon>Bacillota</taxon>
        <taxon>Bacilli</taxon>
        <taxon>Bacillales</taxon>
        <taxon>Candidatus Onthovivens</taxon>
    </lineage>
</organism>
<dbReference type="SUPFAM" id="SSF47323">
    <property type="entry name" value="Anticodon-binding domain of a subclass of class I aminoacyl-tRNA synthetases"/>
    <property type="match status" value="1"/>
</dbReference>
<name>A0A9D9DK41_9BACL</name>
<protein>
    <recommendedName>
        <fullName evidence="6">Leucine--tRNA ligase</fullName>
    </recommendedName>
</protein>
<evidence type="ECO:0008006" key="6">
    <source>
        <dbReference type="Google" id="ProtNLM"/>
    </source>
</evidence>
<keyword evidence="2" id="KW-0547">Nucleotide-binding</keyword>
<evidence type="ECO:0000256" key="3">
    <source>
        <dbReference type="ARBA" id="ARBA00022840"/>
    </source>
</evidence>
<reference evidence="4" key="1">
    <citation type="submission" date="2020-10" db="EMBL/GenBank/DDBJ databases">
        <authorList>
            <person name="Gilroy R."/>
        </authorList>
    </citation>
    <scope>NUCLEOTIDE SEQUENCE</scope>
    <source>
        <strain evidence="4">11159</strain>
    </source>
</reference>
<evidence type="ECO:0000256" key="2">
    <source>
        <dbReference type="ARBA" id="ARBA00022741"/>
    </source>
</evidence>
<dbReference type="GO" id="GO:0005524">
    <property type="term" value="F:ATP binding"/>
    <property type="evidence" value="ECO:0007669"/>
    <property type="project" value="UniProtKB-KW"/>
</dbReference>
<dbReference type="GO" id="GO:0004812">
    <property type="term" value="F:aminoacyl-tRNA ligase activity"/>
    <property type="evidence" value="ECO:0007669"/>
    <property type="project" value="InterPro"/>
</dbReference>
<dbReference type="Gene3D" id="3.10.20.590">
    <property type="match status" value="1"/>
</dbReference>
<feature type="non-terminal residue" evidence="4">
    <location>
        <position position="1"/>
    </location>
</feature>